<keyword evidence="5" id="KW-1185">Reference proteome</keyword>
<organism evidence="5 6">
    <name type="scientific">Panagrolaimus davidi</name>
    <dbReference type="NCBI Taxonomy" id="227884"/>
    <lineage>
        <taxon>Eukaryota</taxon>
        <taxon>Metazoa</taxon>
        <taxon>Ecdysozoa</taxon>
        <taxon>Nematoda</taxon>
        <taxon>Chromadorea</taxon>
        <taxon>Rhabditida</taxon>
        <taxon>Tylenchina</taxon>
        <taxon>Panagrolaimomorpha</taxon>
        <taxon>Panagrolaimoidea</taxon>
        <taxon>Panagrolaimidae</taxon>
        <taxon>Panagrolaimus</taxon>
    </lineage>
</organism>
<dbReference type="Pfam" id="PF13621">
    <property type="entry name" value="Cupin_8"/>
    <property type="match status" value="1"/>
</dbReference>
<dbReference type="WBParaSite" id="PDA_v2.g28227.t1">
    <property type="protein sequence ID" value="PDA_v2.g28227.t1"/>
    <property type="gene ID" value="PDA_v2.g28227"/>
</dbReference>
<accession>A0A914QAL9</accession>
<feature type="domain" description="JmjC" evidence="4">
    <location>
        <begin position="90"/>
        <end position="259"/>
    </location>
</feature>
<evidence type="ECO:0000256" key="3">
    <source>
        <dbReference type="ARBA" id="ARBA00037342"/>
    </source>
</evidence>
<protein>
    <submittedName>
        <fullName evidence="6">JmjC domain-containing protein</fullName>
    </submittedName>
</protein>
<dbReference type="PANTHER" id="PTHR12461">
    <property type="entry name" value="HYPOXIA-INDUCIBLE FACTOR 1 ALPHA INHIBITOR-RELATED"/>
    <property type="match status" value="1"/>
</dbReference>
<reference evidence="6" key="1">
    <citation type="submission" date="2022-11" db="UniProtKB">
        <authorList>
            <consortium name="WormBaseParasite"/>
        </authorList>
    </citation>
    <scope>IDENTIFICATION</scope>
</reference>
<dbReference type="InterPro" id="IPR014710">
    <property type="entry name" value="RmlC-like_jellyroll"/>
</dbReference>
<dbReference type="InterPro" id="IPR003347">
    <property type="entry name" value="JmjC_dom"/>
</dbReference>
<evidence type="ECO:0000313" key="5">
    <source>
        <dbReference type="Proteomes" id="UP000887578"/>
    </source>
</evidence>
<comment type="subcellular location">
    <subcellularLocation>
        <location evidence="1">Cytoplasm</location>
    </subcellularLocation>
</comment>
<evidence type="ECO:0000313" key="6">
    <source>
        <dbReference type="WBParaSite" id="PDA_v2.g28227.t1"/>
    </source>
</evidence>
<dbReference type="SUPFAM" id="SSF51197">
    <property type="entry name" value="Clavaminate synthase-like"/>
    <property type="match status" value="1"/>
</dbReference>
<dbReference type="SMART" id="SM00558">
    <property type="entry name" value="JmjC"/>
    <property type="match status" value="1"/>
</dbReference>
<keyword evidence="2" id="KW-0963">Cytoplasm</keyword>
<dbReference type="Gene3D" id="2.60.120.10">
    <property type="entry name" value="Jelly Rolls"/>
    <property type="match status" value="1"/>
</dbReference>
<evidence type="ECO:0000259" key="4">
    <source>
        <dbReference type="PROSITE" id="PS51184"/>
    </source>
</evidence>
<comment type="function">
    <text evidence="3">May play a role in cellular stress response.</text>
</comment>
<dbReference type="PANTHER" id="PTHR12461:SF43">
    <property type="entry name" value="HSPB1-ASSOCIATED PROTEIN 1"/>
    <property type="match status" value="1"/>
</dbReference>
<dbReference type="GO" id="GO:0005737">
    <property type="term" value="C:cytoplasm"/>
    <property type="evidence" value="ECO:0007669"/>
    <property type="project" value="UniProtKB-SubCell"/>
</dbReference>
<dbReference type="AlphaFoldDB" id="A0A914QAL9"/>
<sequence>MSNINPELKPFVLRKFAQSKNYPPINWSLNDLPKWLKNDIIQLRIASMKHEMGKIIFEKMCLTVNLEAEQFIQWLKGEYSIPYDEEEEILSSTHWAYYDYKPAADNFVKEFTEALSFDKLGINGKFSDETVWIGSPGAYTPCHYDSYGYNLHLQLKGTKRWILFPPETDLSPSRIPYEESTIYSLFDIIGGQLPSNGKQQQAYCTYLNEGDLLFIPPKWWHSVLCSEGDERCGGIFSVNKWFPLESDEEERKKECIVGCLASLIDRENENSIENQEEQFLHLDSIISEVLQIQQTKNQPINKKPRIENEKEEFGEKQMYEFYNKYKSVAEQISPMSFNELKNEISNKKFMVFKSEIKDTVIDDGKMRLIIPPEINELPYTENIRKLLNAFTHESTLENVLKLMQDEI</sequence>
<name>A0A914QAL9_9BILA</name>
<proteinExistence type="predicted"/>
<evidence type="ECO:0000256" key="1">
    <source>
        <dbReference type="ARBA" id="ARBA00004496"/>
    </source>
</evidence>
<evidence type="ECO:0000256" key="2">
    <source>
        <dbReference type="ARBA" id="ARBA00022490"/>
    </source>
</evidence>
<dbReference type="InterPro" id="IPR041667">
    <property type="entry name" value="Cupin_8"/>
</dbReference>
<dbReference type="PROSITE" id="PS51184">
    <property type="entry name" value="JMJC"/>
    <property type="match status" value="1"/>
</dbReference>
<dbReference type="Proteomes" id="UP000887578">
    <property type="component" value="Unplaced"/>
</dbReference>